<feature type="domain" description="KN homeodomain" evidence="7">
    <location>
        <begin position="182"/>
        <end position="215"/>
    </location>
</feature>
<evidence type="ECO:0000313" key="10">
    <source>
        <dbReference type="Proteomes" id="UP001608902"/>
    </source>
</evidence>
<dbReference type="InterPro" id="IPR009057">
    <property type="entry name" value="Homeodomain-like_sf"/>
</dbReference>
<keyword evidence="10" id="KW-1185">Reference proteome</keyword>
<feature type="compositionally biased region" description="Polar residues" evidence="6">
    <location>
        <begin position="232"/>
        <end position="248"/>
    </location>
</feature>
<evidence type="ECO:0008006" key="11">
    <source>
        <dbReference type="Google" id="ProtNLM"/>
    </source>
</evidence>
<evidence type="ECO:0000256" key="5">
    <source>
        <dbReference type="ARBA" id="ARBA00023242"/>
    </source>
</evidence>
<comment type="subcellular location">
    <subcellularLocation>
        <location evidence="1">Nucleus</location>
    </subcellularLocation>
</comment>
<keyword evidence="5" id="KW-0539">Nucleus</keyword>
<dbReference type="Proteomes" id="UP001608902">
    <property type="component" value="Unassembled WGS sequence"/>
</dbReference>
<dbReference type="InterPro" id="IPR008422">
    <property type="entry name" value="KN_HD"/>
</dbReference>
<dbReference type="GO" id="GO:0003677">
    <property type="term" value="F:DNA binding"/>
    <property type="evidence" value="ECO:0007669"/>
    <property type="project" value="UniProtKB-KW"/>
</dbReference>
<accession>A0ABD6ELA9</accession>
<evidence type="ECO:0000313" key="9">
    <source>
        <dbReference type="EMBL" id="MFH4978094.1"/>
    </source>
</evidence>
<proteinExistence type="inferred from homology"/>
<evidence type="ECO:0000256" key="3">
    <source>
        <dbReference type="ARBA" id="ARBA00023125"/>
    </source>
</evidence>
<keyword evidence="3" id="KW-0238">DNA-binding</keyword>
<dbReference type="CDD" id="cd00086">
    <property type="entry name" value="homeodomain"/>
    <property type="match status" value="1"/>
</dbReference>
<dbReference type="InterPro" id="IPR032453">
    <property type="entry name" value="PKNOX/Meis_N"/>
</dbReference>
<evidence type="ECO:0000259" key="8">
    <source>
        <dbReference type="Pfam" id="PF16493"/>
    </source>
</evidence>
<dbReference type="InterPro" id="IPR001356">
    <property type="entry name" value="HD"/>
</dbReference>
<evidence type="ECO:0000256" key="2">
    <source>
        <dbReference type="ARBA" id="ARBA00009661"/>
    </source>
</evidence>
<comment type="similarity">
    <text evidence="2">Belongs to the TALE/MEIS homeobox family.</text>
</comment>
<dbReference type="GO" id="GO:0005634">
    <property type="term" value="C:nucleus"/>
    <property type="evidence" value="ECO:0007669"/>
    <property type="project" value="UniProtKB-SubCell"/>
</dbReference>
<evidence type="ECO:0000256" key="1">
    <source>
        <dbReference type="ARBA" id="ARBA00004123"/>
    </source>
</evidence>
<keyword evidence="4" id="KW-0371">Homeobox</keyword>
<dbReference type="Pfam" id="PF16493">
    <property type="entry name" value="Meis_PKNOX_N"/>
    <property type="match status" value="1"/>
</dbReference>
<name>A0ABD6ELA9_9BILA</name>
<evidence type="ECO:0000256" key="4">
    <source>
        <dbReference type="ARBA" id="ARBA00023155"/>
    </source>
</evidence>
<dbReference type="Pfam" id="PF05920">
    <property type="entry name" value="Homeobox_KN"/>
    <property type="match status" value="1"/>
</dbReference>
<feature type="domain" description="MEIS N-terminal" evidence="8">
    <location>
        <begin position="2"/>
        <end position="39"/>
    </location>
</feature>
<feature type="region of interest" description="Disordered" evidence="6">
    <location>
        <begin position="232"/>
        <end position="261"/>
    </location>
</feature>
<comment type="caution">
    <text evidence="9">The sequence shown here is derived from an EMBL/GenBank/DDBJ whole genome shotgun (WGS) entry which is preliminary data.</text>
</comment>
<dbReference type="AlphaFoldDB" id="A0ABD6ELA9"/>
<dbReference type="Gene3D" id="1.10.10.60">
    <property type="entry name" value="Homeodomain-like"/>
    <property type="match status" value="1"/>
</dbReference>
<gene>
    <name evidence="9" type="ORF">AB6A40_004803</name>
</gene>
<organism evidence="9 10">
    <name type="scientific">Gnathostoma spinigerum</name>
    <dbReference type="NCBI Taxonomy" id="75299"/>
    <lineage>
        <taxon>Eukaryota</taxon>
        <taxon>Metazoa</taxon>
        <taxon>Ecdysozoa</taxon>
        <taxon>Nematoda</taxon>
        <taxon>Chromadorea</taxon>
        <taxon>Rhabditida</taxon>
        <taxon>Spirurina</taxon>
        <taxon>Gnathostomatomorpha</taxon>
        <taxon>Gnathostomatoidea</taxon>
        <taxon>Gnathostomatidae</taxon>
        <taxon>Gnathostoma</taxon>
    </lineage>
</organism>
<protein>
    <recommendedName>
        <fullName evidence="11">Homeobox domain-containing protein</fullName>
    </recommendedName>
</protein>
<evidence type="ECO:0000256" key="6">
    <source>
        <dbReference type="SAM" id="MobiDB-lite"/>
    </source>
</evidence>
<evidence type="ECO:0000259" key="7">
    <source>
        <dbReference type="Pfam" id="PF05920"/>
    </source>
</evidence>
<sequence length="278" mass="30262">MTTIFVLRVHLFELSKVVDLCDNFHVKYTQSLKKKMSHETMVGFSADSDDDMEPLTSSPKLNAHGSLNTGFSSTNETVAMLATTKGMVSIPLNVDISLPSCSKVPDDGGTDCSMASSSNLATASINEPLWLPNNGALRLLPSTAEGNQTCLHWFSAVPDSQVNHLMNLGNLPTRAVDVLRTWLLIHASRPFPDESDTVVLSEETGLPTSQIAAWFDHLRGGVSNDNVTASDQCGNKGKQQASKGSNEQPLRKRARYPAQSDLLQHSVKNIFAKRKLPN</sequence>
<dbReference type="EMBL" id="JBGFUD010002856">
    <property type="protein sequence ID" value="MFH4978094.1"/>
    <property type="molecule type" value="Genomic_DNA"/>
</dbReference>
<dbReference type="SUPFAM" id="SSF46689">
    <property type="entry name" value="Homeodomain-like"/>
    <property type="match status" value="1"/>
</dbReference>
<reference evidence="9 10" key="1">
    <citation type="submission" date="2024-08" db="EMBL/GenBank/DDBJ databases">
        <title>Gnathostoma spinigerum genome.</title>
        <authorList>
            <person name="Gonzalez-Bertolin B."/>
            <person name="Monzon S."/>
            <person name="Zaballos A."/>
            <person name="Jimenez P."/>
            <person name="Dekumyoy P."/>
            <person name="Varona S."/>
            <person name="Cuesta I."/>
            <person name="Sumanam S."/>
            <person name="Adisakwattana P."/>
            <person name="Gasser R.B."/>
            <person name="Hernandez-Gonzalez A."/>
            <person name="Young N.D."/>
            <person name="Perteguer M.J."/>
        </authorList>
    </citation>
    <scope>NUCLEOTIDE SEQUENCE [LARGE SCALE GENOMIC DNA]</scope>
    <source>
        <strain evidence="9">AL3</strain>
        <tissue evidence="9">Liver</tissue>
    </source>
</reference>